<reference evidence="1 2" key="1">
    <citation type="submission" date="2024-04" db="EMBL/GenBank/DDBJ databases">
        <authorList>
            <person name="Rising A."/>
            <person name="Reimegard J."/>
            <person name="Sonavane S."/>
            <person name="Akerstrom W."/>
            <person name="Nylinder S."/>
            <person name="Hedman E."/>
            <person name="Kallberg Y."/>
        </authorList>
    </citation>
    <scope>NUCLEOTIDE SEQUENCE [LARGE SCALE GENOMIC DNA]</scope>
</reference>
<dbReference type="EMBL" id="CAXIEN010000350">
    <property type="protein sequence ID" value="CAL1294647.1"/>
    <property type="molecule type" value="Genomic_DNA"/>
</dbReference>
<evidence type="ECO:0000313" key="2">
    <source>
        <dbReference type="Proteomes" id="UP001497382"/>
    </source>
</evidence>
<sequence length="48" mass="5122">VHLSLILSLKSLHNLSSVNSSGGILQSIGNSCILFNSNQLKQILILTC</sequence>
<comment type="caution">
    <text evidence="1">The sequence shown here is derived from an EMBL/GenBank/DDBJ whole genome shotgun (WGS) entry which is preliminary data.</text>
</comment>
<dbReference type="Proteomes" id="UP001497382">
    <property type="component" value="Unassembled WGS sequence"/>
</dbReference>
<name>A0AAV2BFF1_9ARAC</name>
<keyword evidence="2" id="KW-1185">Reference proteome</keyword>
<gene>
    <name evidence="1" type="ORF">LARSCL_LOCUS18844</name>
</gene>
<evidence type="ECO:0000313" key="1">
    <source>
        <dbReference type="EMBL" id="CAL1294647.1"/>
    </source>
</evidence>
<organism evidence="1 2">
    <name type="scientific">Larinioides sclopetarius</name>
    <dbReference type="NCBI Taxonomy" id="280406"/>
    <lineage>
        <taxon>Eukaryota</taxon>
        <taxon>Metazoa</taxon>
        <taxon>Ecdysozoa</taxon>
        <taxon>Arthropoda</taxon>
        <taxon>Chelicerata</taxon>
        <taxon>Arachnida</taxon>
        <taxon>Araneae</taxon>
        <taxon>Araneomorphae</taxon>
        <taxon>Entelegynae</taxon>
        <taxon>Araneoidea</taxon>
        <taxon>Araneidae</taxon>
        <taxon>Larinioides</taxon>
    </lineage>
</organism>
<accession>A0AAV2BFF1</accession>
<dbReference type="AlphaFoldDB" id="A0AAV2BFF1"/>
<proteinExistence type="predicted"/>
<feature type="non-terminal residue" evidence="1">
    <location>
        <position position="1"/>
    </location>
</feature>
<protein>
    <submittedName>
        <fullName evidence="1">Uncharacterized protein</fullName>
    </submittedName>
</protein>